<dbReference type="EMBL" id="LR797273">
    <property type="protein sequence ID" value="CAB4198796.1"/>
    <property type="molecule type" value="Genomic_DNA"/>
</dbReference>
<sequence>MNYKAAAQALRDLADALEEDDAPAPKAAPKKKPAPVEEDDEPAPKPKAKPKAKPADDDDDGGLDYENDVRPILVGLSKDHGREHAAEVLAKFTNPSTDEPCTKGQEVDPADYEKFVKALKRKVAALEADD</sequence>
<feature type="region of interest" description="Disordered" evidence="1">
    <location>
        <begin position="1"/>
        <end position="67"/>
    </location>
</feature>
<accession>A0A6J5RXC4</accession>
<reference evidence="2" key="1">
    <citation type="submission" date="2020-05" db="EMBL/GenBank/DDBJ databases">
        <authorList>
            <person name="Chiriac C."/>
            <person name="Salcher M."/>
            <person name="Ghai R."/>
            <person name="Kavagutti S V."/>
        </authorList>
    </citation>
    <scope>NUCLEOTIDE SEQUENCE</scope>
</reference>
<proteinExistence type="predicted"/>
<name>A0A6J5RXC4_9CAUD</name>
<evidence type="ECO:0000256" key="1">
    <source>
        <dbReference type="SAM" id="MobiDB-lite"/>
    </source>
</evidence>
<organism evidence="2">
    <name type="scientific">uncultured Caudovirales phage</name>
    <dbReference type="NCBI Taxonomy" id="2100421"/>
    <lineage>
        <taxon>Viruses</taxon>
        <taxon>Duplodnaviria</taxon>
        <taxon>Heunggongvirae</taxon>
        <taxon>Uroviricota</taxon>
        <taxon>Caudoviricetes</taxon>
        <taxon>Peduoviridae</taxon>
        <taxon>Maltschvirus</taxon>
        <taxon>Maltschvirus maltsch</taxon>
    </lineage>
</organism>
<protein>
    <submittedName>
        <fullName evidence="2">Uncharacterized protein</fullName>
    </submittedName>
</protein>
<evidence type="ECO:0000313" key="2">
    <source>
        <dbReference type="EMBL" id="CAB4198796.1"/>
    </source>
</evidence>
<feature type="compositionally biased region" description="Acidic residues" evidence="1">
    <location>
        <begin position="56"/>
        <end position="66"/>
    </location>
</feature>
<feature type="compositionally biased region" description="Low complexity" evidence="1">
    <location>
        <begin position="1"/>
        <end position="11"/>
    </location>
</feature>
<gene>
    <name evidence="2" type="ORF">UFOVP1324_23</name>
</gene>